<accession>A0A918WHH1</accession>
<sequence>MKTMIRAVAVLGLSMMSVGAALADGDEADAATVAKATEVVTAEGYEVRKVEMEDGLIEVYAVKDGKMWELKLDAEYKVTEMEEADE</sequence>
<reference evidence="3" key="2">
    <citation type="submission" date="2020-09" db="EMBL/GenBank/DDBJ databases">
        <authorList>
            <person name="Sun Q."/>
            <person name="Kim S."/>
        </authorList>
    </citation>
    <scope>NUCLEOTIDE SEQUENCE</scope>
    <source>
        <strain evidence="3">KCTC 23310</strain>
    </source>
</reference>
<evidence type="ECO:0000313" key="3">
    <source>
        <dbReference type="EMBL" id="GHC46707.1"/>
    </source>
</evidence>
<protein>
    <recommendedName>
        <fullName evidence="2">PepSY domain-containing protein</fullName>
    </recommendedName>
</protein>
<evidence type="ECO:0000313" key="4">
    <source>
        <dbReference type="Proteomes" id="UP000638981"/>
    </source>
</evidence>
<dbReference type="EMBL" id="BMYJ01000001">
    <property type="protein sequence ID" value="GHC46707.1"/>
    <property type="molecule type" value="Genomic_DNA"/>
</dbReference>
<dbReference type="AlphaFoldDB" id="A0A918WHH1"/>
<feature type="chain" id="PRO_5038032867" description="PepSY domain-containing protein" evidence="1">
    <location>
        <begin position="24"/>
        <end position="86"/>
    </location>
</feature>
<dbReference type="Pfam" id="PF13670">
    <property type="entry name" value="PepSY_2"/>
    <property type="match status" value="1"/>
</dbReference>
<dbReference type="RefSeq" id="WP_189410063.1">
    <property type="nucleotide sequence ID" value="NZ_BMYJ01000001.1"/>
</dbReference>
<feature type="domain" description="PepSY" evidence="2">
    <location>
        <begin position="9"/>
        <end position="75"/>
    </location>
</feature>
<proteinExistence type="predicted"/>
<gene>
    <name evidence="3" type="ORF">GCM10007315_05590</name>
</gene>
<evidence type="ECO:0000256" key="1">
    <source>
        <dbReference type="SAM" id="SignalP"/>
    </source>
</evidence>
<keyword evidence="1" id="KW-0732">Signal</keyword>
<dbReference type="InterPro" id="IPR025711">
    <property type="entry name" value="PepSY"/>
</dbReference>
<dbReference type="Proteomes" id="UP000638981">
    <property type="component" value="Unassembled WGS sequence"/>
</dbReference>
<keyword evidence="4" id="KW-1185">Reference proteome</keyword>
<feature type="signal peptide" evidence="1">
    <location>
        <begin position="1"/>
        <end position="23"/>
    </location>
</feature>
<name>A0A918WHH1_9RHOB</name>
<organism evidence="3 4">
    <name type="scientific">Neogemmobacter tilapiae</name>
    <dbReference type="NCBI Taxonomy" id="875041"/>
    <lineage>
        <taxon>Bacteria</taxon>
        <taxon>Pseudomonadati</taxon>
        <taxon>Pseudomonadota</taxon>
        <taxon>Alphaproteobacteria</taxon>
        <taxon>Rhodobacterales</taxon>
        <taxon>Paracoccaceae</taxon>
        <taxon>Neogemmobacter</taxon>
    </lineage>
</organism>
<evidence type="ECO:0000259" key="2">
    <source>
        <dbReference type="Pfam" id="PF13670"/>
    </source>
</evidence>
<comment type="caution">
    <text evidence="3">The sequence shown here is derived from an EMBL/GenBank/DDBJ whole genome shotgun (WGS) entry which is preliminary data.</text>
</comment>
<reference evidence="3" key="1">
    <citation type="journal article" date="2014" name="Int. J. Syst. Evol. Microbiol.">
        <title>Complete genome sequence of Corynebacterium casei LMG S-19264T (=DSM 44701T), isolated from a smear-ripened cheese.</title>
        <authorList>
            <consortium name="US DOE Joint Genome Institute (JGI-PGF)"/>
            <person name="Walter F."/>
            <person name="Albersmeier A."/>
            <person name="Kalinowski J."/>
            <person name="Ruckert C."/>
        </authorList>
    </citation>
    <scope>NUCLEOTIDE SEQUENCE</scope>
    <source>
        <strain evidence="3">KCTC 23310</strain>
    </source>
</reference>